<feature type="domain" description="Fumarate lyase N-terminal" evidence="15">
    <location>
        <begin position="14"/>
        <end position="312"/>
    </location>
</feature>
<dbReference type="PANTHER" id="PTHR43411:SF1">
    <property type="entry name" value="ADENYLOSUCCINATE LYASE"/>
    <property type="match status" value="1"/>
</dbReference>
<comment type="catalytic activity">
    <reaction evidence="9">
        <text>(2S)-2-[5-amino-1-(5-phospho-beta-D-ribosyl)imidazole-4-carboxamido]succinate = 5-amino-1-(5-phospho-beta-D-ribosyl)imidazole-4-carboxamide + fumarate</text>
        <dbReference type="Rhea" id="RHEA:23920"/>
        <dbReference type="ChEBI" id="CHEBI:29806"/>
        <dbReference type="ChEBI" id="CHEBI:58443"/>
        <dbReference type="ChEBI" id="CHEBI:58475"/>
        <dbReference type="EC" id="4.3.2.2"/>
    </reaction>
    <physiologicalReaction direction="left-to-right" evidence="9">
        <dbReference type="Rhea" id="RHEA:23921"/>
    </physiologicalReaction>
</comment>
<proteinExistence type="inferred from homology"/>
<evidence type="ECO:0000256" key="13">
    <source>
        <dbReference type="NCBIfam" id="TIGR00928"/>
    </source>
</evidence>
<sequence>MELSSLTAVSPVDGRYGDKVSPLRAIFSEYGLLKFRVEVEVRWLQKLAATAEIKEVPAFDADANAFLDAIVANFSEEDAARIKTIERTTNHDVKAVEYFLKEKVADVAALHAVSEFIHFACTSEDINNLSHALMLETARRDVIVPFWNKIIDAVKGLAHEYRDIPLLSRTHGQPATPSTMGKEMANVAYRMERQLRQLGKIEVLGKINGAVGNYNAHIAAYPEVDWHQLSEQFVTSLGITWNPYTTQIEPHDYIAELFDCIARFNTILIDFDRDIWGYVALNHFKQKTIAGEIGSSTMPHKVNPIDFENSEGNLGLANAMMQHLASKLPVSRWQRDLTDSTVLRNLGVGVGYSLIAYQATLKGISKLEVNRDRLLDELDHNWEVLAEPIQTVMRRYGIEKPYEKLKELTRGKRVDAAGMQAFIDSLEMPEEEKARLKQMTPANYLGRAIQMVDDLK</sequence>
<dbReference type="SUPFAM" id="SSF48557">
    <property type="entry name" value="L-aspartase-like"/>
    <property type="match status" value="1"/>
</dbReference>
<dbReference type="FunFam" id="1.10.275.10:FF:000003">
    <property type="entry name" value="Adenylosuccinate lyase"/>
    <property type="match status" value="1"/>
</dbReference>
<evidence type="ECO:0000256" key="11">
    <source>
        <dbReference type="ARBA" id="ARBA00030717"/>
    </source>
</evidence>
<comment type="similarity">
    <text evidence="3 14">Belongs to the lyase 1 family. Adenylosuccinate lyase subfamily.</text>
</comment>
<evidence type="ECO:0000313" key="18">
    <source>
        <dbReference type="Proteomes" id="UP000030853"/>
    </source>
</evidence>
<dbReference type="NCBIfam" id="NF006764">
    <property type="entry name" value="PRK09285.1"/>
    <property type="match status" value="1"/>
</dbReference>
<dbReference type="GO" id="GO:0044208">
    <property type="term" value="P:'de novo' AMP biosynthetic process"/>
    <property type="evidence" value="ECO:0007669"/>
    <property type="project" value="UniProtKB-UniPathway"/>
</dbReference>
<comment type="pathway">
    <text evidence="1 14">Purine metabolism; IMP biosynthesis via de novo pathway; 5-amino-1-(5-phospho-D-ribosyl)imidazole-4-carboxamide from 5-amino-1-(5-phospho-D-ribosyl)imidazole-4-carboxylate: step 2/2.</text>
</comment>
<dbReference type="GO" id="GO:0006189">
    <property type="term" value="P:'de novo' IMP biosynthetic process"/>
    <property type="evidence" value="ECO:0007669"/>
    <property type="project" value="UniProtKB-UniPathway"/>
</dbReference>
<comment type="caution">
    <text evidence="17">The sequence shown here is derived from an EMBL/GenBank/DDBJ whole genome shotgun (WGS) entry which is preliminary data.</text>
</comment>
<dbReference type="Gene3D" id="1.10.275.10">
    <property type="entry name" value="Fumarase/aspartase (N-terminal domain)"/>
    <property type="match status" value="1"/>
</dbReference>
<reference evidence="17 18" key="1">
    <citation type="submission" date="2014-11" db="EMBL/GenBank/DDBJ databases">
        <title>Genome sequencing of Pantoea rodasii ND03.</title>
        <authorList>
            <person name="Muhamad Yunos N.Y."/>
            <person name="Chan K.-G."/>
        </authorList>
    </citation>
    <scope>NUCLEOTIDE SEQUENCE [LARGE SCALE GENOMIC DNA]</scope>
    <source>
        <strain evidence="17 18">ND03</strain>
    </source>
</reference>
<dbReference type="Gene3D" id="1.20.200.10">
    <property type="entry name" value="Fumarase/aspartase (Central domain)"/>
    <property type="match status" value="1"/>
</dbReference>
<dbReference type="InterPro" id="IPR000362">
    <property type="entry name" value="Fumarate_lyase_fam"/>
</dbReference>
<comment type="pathway">
    <text evidence="2 14">Purine metabolism; AMP biosynthesis via de novo pathway; AMP from IMP: step 2/2.</text>
</comment>
<dbReference type="FunFam" id="1.10.40.30:FF:000004">
    <property type="entry name" value="Adenylosuccinate lyase"/>
    <property type="match status" value="1"/>
</dbReference>
<dbReference type="UniPathway" id="UPA00074">
    <property type="reaction ID" value="UER00132"/>
</dbReference>
<dbReference type="GO" id="GO:0004018">
    <property type="term" value="F:N6-(1,2-dicarboxyethyl)AMP AMP-lyase (fumarate-forming) activity"/>
    <property type="evidence" value="ECO:0007669"/>
    <property type="project" value="UniProtKB-UniRule"/>
</dbReference>
<dbReference type="EMBL" id="JTJJ01000034">
    <property type="protein sequence ID" value="KHJ68195.1"/>
    <property type="molecule type" value="Genomic_DNA"/>
</dbReference>
<evidence type="ECO:0000256" key="10">
    <source>
        <dbReference type="ARBA" id="ARBA00025012"/>
    </source>
</evidence>
<dbReference type="AlphaFoldDB" id="A0A0B1RAT6"/>
<dbReference type="EC" id="4.3.2.2" evidence="5 13"/>
<dbReference type="Pfam" id="PF08328">
    <property type="entry name" value="ASL_C"/>
    <property type="match status" value="1"/>
</dbReference>
<dbReference type="InterPro" id="IPR013539">
    <property type="entry name" value="PurB_C"/>
</dbReference>
<dbReference type="UniPathway" id="UPA00075">
    <property type="reaction ID" value="UER00336"/>
</dbReference>
<comment type="catalytic activity">
    <reaction evidence="12">
        <text>N(6)-(1,2-dicarboxyethyl)-AMP = fumarate + AMP</text>
        <dbReference type="Rhea" id="RHEA:16853"/>
        <dbReference type="ChEBI" id="CHEBI:29806"/>
        <dbReference type="ChEBI" id="CHEBI:57567"/>
        <dbReference type="ChEBI" id="CHEBI:456215"/>
        <dbReference type="EC" id="4.3.2.2"/>
    </reaction>
    <physiologicalReaction direction="left-to-right" evidence="12">
        <dbReference type="Rhea" id="RHEA:16854"/>
    </physiologicalReaction>
</comment>
<organism evidence="17 18">
    <name type="scientific">Pantoea rodasii</name>
    <dbReference type="NCBI Taxonomy" id="1076549"/>
    <lineage>
        <taxon>Bacteria</taxon>
        <taxon>Pseudomonadati</taxon>
        <taxon>Pseudomonadota</taxon>
        <taxon>Gammaproteobacteria</taxon>
        <taxon>Enterobacterales</taxon>
        <taxon>Erwiniaceae</taxon>
        <taxon>Pantoea</taxon>
    </lineage>
</organism>
<evidence type="ECO:0000256" key="3">
    <source>
        <dbReference type="ARBA" id="ARBA00008273"/>
    </source>
</evidence>
<comment type="function">
    <text evidence="10">Catalyzes two reactions in de novo purine nucleotide biosynthesis. Catalyzes the breakdown of 5-aminoimidazole- (N-succinylocarboxamide) ribotide (SAICAR or 2-[5-amino-1-(5-phospho-beta-D-ribosyl)imidazole-4-carboxamido]succinate) to 5-aminoimidazole-4-carboxamide ribotide (AICAR or 5-amino-1-(5-phospho-beta-D-ribosyl)imidazole-4-carboxamide) and fumarate, and of adenylosuccinate (ADS or N(6)-(1,2-dicarboxyethyl)-AMP) to adenosine monophosphate (AMP) and fumarate.</text>
</comment>
<evidence type="ECO:0000259" key="15">
    <source>
        <dbReference type="Pfam" id="PF00206"/>
    </source>
</evidence>
<protein>
    <recommendedName>
        <fullName evidence="6 13">Adenylosuccinate lyase</fullName>
        <shortName evidence="14">ASL</shortName>
        <ecNumber evidence="5 13">4.3.2.2</ecNumber>
    </recommendedName>
    <alternativeName>
        <fullName evidence="11 14">Adenylosuccinase</fullName>
    </alternativeName>
</protein>
<dbReference type="FunFam" id="1.20.200.10:FF:000004">
    <property type="entry name" value="Adenylosuccinate lyase"/>
    <property type="match status" value="1"/>
</dbReference>
<evidence type="ECO:0000256" key="6">
    <source>
        <dbReference type="ARBA" id="ARBA00017058"/>
    </source>
</evidence>
<dbReference type="InterPro" id="IPR022761">
    <property type="entry name" value="Fumarate_lyase_N"/>
</dbReference>
<evidence type="ECO:0000259" key="16">
    <source>
        <dbReference type="Pfam" id="PF08328"/>
    </source>
</evidence>
<dbReference type="CDD" id="cd01598">
    <property type="entry name" value="PurB"/>
    <property type="match status" value="1"/>
</dbReference>
<dbReference type="InterPro" id="IPR047136">
    <property type="entry name" value="PurB_bact"/>
</dbReference>
<evidence type="ECO:0000256" key="9">
    <source>
        <dbReference type="ARBA" id="ARBA00024477"/>
    </source>
</evidence>
<evidence type="ECO:0000256" key="5">
    <source>
        <dbReference type="ARBA" id="ARBA00012339"/>
    </source>
</evidence>
<dbReference type="Gene3D" id="1.10.40.30">
    <property type="entry name" value="Fumarase/aspartase (C-terminal domain)"/>
    <property type="match status" value="1"/>
</dbReference>
<evidence type="ECO:0000256" key="1">
    <source>
        <dbReference type="ARBA" id="ARBA00004706"/>
    </source>
</evidence>
<evidence type="ECO:0000256" key="4">
    <source>
        <dbReference type="ARBA" id="ARBA00011668"/>
    </source>
</evidence>
<dbReference type="Proteomes" id="UP000030853">
    <property type="component" value="Unassembled WGS sequence"/>
</dbReference>
<evidence type="ECO:0000313" key="17">
    <source>
        <dbReference type="EMBL" id="KHJ68195.1"/>
    </source>
</evidence>
<dbReference type="GO" id="GO:0070626">
    <property type="term" value="F:(S)-2-(5-amino-1-(5-phospho-D-ribosyl)imidazole-4-carboxamido) succinate lyase (fumarate-forming) activity"/>
    <property type="evidence" value="ECO:0007669"/>
    <property type="project" value="RHEA"/>
</dbReference>
<comment type="subunit">
    <text evidence="4">Homotetramer. Residues from neighboring subunits contribute catalytic and substrate-binding residues to each active site.</text>
</comment>
<evidence type="ECO:0000256" key="2">
    <source>
        <dbReference type="ARBA" id="ARBA00004734"/>
    </source>
</evidence>
<dbReference type="InterPro" id="IPR004769">
    <property type="entry name" value="Pur_lyase"/>
</dbReference>
<accession>A0A0B1RAT6</accession>
<evidence type="ECO:0000256" key="8">
    <source>
        <dbReference type="ARBA" id="ARBA00023239"/>
    </source>
</evidence>
<evidence type="ECO:0000256" key="14">
    <source>
        <dbReference type="RuleBase" id="RU361172"/>
    </source>
</evidence>
<dbReference type="InterPro" id="IPR024083">
    <property type="entry name" value="Fumarase/histidase_N"/>
</dbReference>
<dbReference type="InterPro" id="IPR020557">
    <property type="entry name" value="Fumarate_lyase_CS"/>
</dbReference>
<feature type="domain" description="Adenylosuccinate lyase PurB C-terminal" evidence="16">
    <location>
        <begin position="331"/>
        <end position="445"/>
    </location>
</feature>
<evidence type="ECO:0000256" key="7">
    <source>
        <dbReference type="ARBA" id="ARBA00022755"/>
    </source>
</evidence>
<dbReference type="Pfam" id="PF00206">
    <property type="entry name" value="Lyase_1"/>
    <property type="match status" value="1"/>
</dbReference>
<gene>
    <name evidence="17" type="ORF">QU24_10270</name>
</gene>
<dbReference type="RefSeq" id="WP_039330648.1">
    <property type="nucleotide sequence ID" value="NZ_JTJJ01000034.1"/>
</dbReference>
<keyword evidence="8 14" id="KW-0456">Lyase</keyword>
<name>A0A0B1RAT6_9GAMM</name>
<dbReference type="PANTHER" id="PTHR43411">
    <property type="entry name" value="ADENYLOSUCCINATE LYASE"/>
    <property type="match status" value="1"/>
</dbReference>
<dbReference type="NCBIfam" id="TIGR00928">
    <property type="entry name" value="purB"/>
    <property type="match status" value="1"/>
</dbReference>
<dbReference type="PRINTS" id="PR00149">
    <property type="entry name" value="FUMRATELYASE"/>
</dbReference>
<dbReference type="PROSITE" id="PS00163">
    <property type="entry name" value="FUMARATE_LYASES"/>
    <property type="match status" value="1"/>
</dbReference>
<dbReference type="GO" id="GO:0005829">
    <property type="term" value="C:cytosol"/>
    <property type="evidence" value="ECO:0007669"/>
    <property type="project" value="TreeGrafter"/>
</dbReference>
<evidence type="ECO:0000256" key="12">
    <source>
        <dbReference type="ARBA" id="ARBA00049115"/>
    </source>
</evidence>
<dbReference type="InterPro" id="IPR008948">
    <property type="entry name" value="L-Aspartase-like"/>
</dbReference>
<keyword evidence="7 14" id="KW-0658">Purine biosynthesis</keyword>